<name>A0A8S5LSA3_9CAUD</name>
<feature type="coiled-coil region" evidence="3">
    <location>
        <begin position="552"/>
        <end position="586"/>
    </location>
</feature>
<dbReference type="GO" id="GO:0098003">
    <property type="term" value="P:viral tail assembly"/>
    <property type="evidence" value="ECO:0007669"/>
    <property type="project" value="UniProtKB-KW"/>
</dbReference>
<dbReference type="Pfam" id="PF10145">
    <property type="entry name" value="PhageMin_Tail"/>
    <property type="match status" value="1"/>
</dbReference>
<feature type="coiled-coil region" evidence="3">
    <location>
        <begin position="759"/>
        <end position="799"/>
    </location>
</feature>
<evidence type="ECO:0000256" key="1">
    <source>
        <dbReference type="ARBA" id="ARBA00022465"/>
    </source>
</evidence>
<sequence>MAIDQVATVEVRVNGEEAKQELKNLETIASGLKKELADAYQAGDTSKIKQVTSELRKTEAQIKTLKKDTTALTEVMNNLDKATPKELRATLTAINRQLNSGHIKRGSAEWKYYQQQAKLVTAELQKIKTEVQETEGWLSRFNNGFAKWGGLLATGAATITGVSMALNTLRNNRDSKESSQAELKALTGLDDESIQWLTKQAEQLSTTMDESGLRIRQSSDEILQAYMLIGSKKPELLKDKEALNAVTIEAMRLAAAAKIDLKDAVTATTVSLNMYGESADQAARYVNVLAAGSKEGAADVSAQAASIKNAGVAASGAGVSIEQLQGTIQMLAEKGLEAEPAGTSLRKFFLVLQTGPDETNPKIVGLQTALENLNKKSLTAAQIQTMFGEEAYSAATILIDNADKVRQYTEAVTDTNIAMEQAAINSDTNEAKMAQYRNSIKEAGIELMERLNPSLSLLTGWTTKIIVALPTLIDWCIKYKAVLIASGSALAAYNIAVNAATIYTKAYNLIVKVATVSTNGFNKVLKLNPAGLVLAGLTALVTYISTKLIPNTDAATEAQRKYNEELQRTQDELEKYKSIEDRYKNIDTLNGRQRQQLKSDAESELAIIEDKLSKEVIAYRKYYDEQKKIIEARTDVDESQRKALLHSLDNQAEEKAESLLELDRRQKELKKIINSIPEEKNTNITTTITTNEKTVKTNKENPQVTAENKRYYDELADLKRTYLSSDEMTQQEYTRFMEDLEMRHLENMMAIAGLEPEKRQQIEQKILEARIKYKEECNKLDEEEANKASEEAFTRLEKQYQLEIENVTQKHYAGLSSEQEYRQQLLDIQNEYYDQVLSSSEISEEKKAEIIDKKQQASLEKSRKNYEENQRKIREQLSFAQNIGQQFGEAFAEMLTDSETSLGDFMKATLEIILDSLQKMMIAYIAETQMKNIATLGFIGLAKAAAEIALITAAFQTAKAVINGFEEGGYTGSGRHDEPKGIVHAGEFVANRYAVLNPAIRPVLDLIDQAQRNNTIGSLTAKDVSAVLSPTNRMTTNNYYQTTESSNQESTAVMLQNMKCMEKLLKRLNEPIFTYTKATGKMGVNEAQQLVEKMKKNVTRTIKS</sequence>
<keyword evidence="3" id="KW-0175">Coiled coil</keyword>
<feature type="domain" description="Phage tail tape measure protein" evidence="4">
    <location>
        <begin position="200"/>
        <end position="381"/>
    </location>
</feature>
<dbReference type="EMBL" id="BK015905">
    <property type="protein sequence ID" value="DAD72744.1"/>
    <property type="molecule type" value="Genomic_DNA"/>
</dbReference>
<protein>
    <submittedName>
        <fullName evidence="5">Tail tape measure protein</fullName>
    </submittedName>
</protein>
<keyword evidence="2" id="KW-1188">Viral release from host cell</keyword>
<dbReference type="PANTHER" id="PTHR37813">
    <property type="entry name" value="FELS-2 PROPHAGE PROTEIN"/>
    <property type="match status" value="1"/>
</dbReference>
<reference evidence="5" key="1">
    <citation type="journal article" date="2021" name="Proc. Natl. Acad. Sci. U.S.A.">
        <title>A Catalog of Tens of Thousands of Viruses from Human Metagenomes Reveals Hidden Associations with Chronic Diseases.</title>
        <authorList>
            <person name="Tisza M.J."/>
            <person name="Buck C.B."/>
        </authorList>
    </citation>
    <scope>NUCLEOTIDE SEQUENCE</scope>
    <source>
        <strain evidence="5">CtH8e11</strain>
    </source>
</reference>
<evidence type="ECO:0000256" key="2">
    <source>
        <dbReference type="ARBA" id="ARBA00022612"/>
    </source>
</evidence>
<organism evidence="5">
    <name type="scientific">Siphoviridae sp. ctH8e11</name>
    <dbReference type="NCBI Taxonomy" id="2827567"/>
    <lineage>
        <taxon>Viruses</taxon>
        <taxon>Duplodnaviria</taxon>
        <taxon>Heunggongvirae</taxon>
        <taxon>Uroviricota</taxon>
        <taxon>Caudoviricetes</taxon>
    </lineage>
</organism>
<feature type="coiled-coil region" evidence="3">
    <location>
        <begin position="15"/>
        <end position="68"/>
    </location>
</feature>
<keyword evidence="1" id="KW-1245">Viral tail assembly</keyword>
<dbReference type="InterPro" id="IPR010090">
    <property type="entry name" value="Phage_tape_meas"/>
</dbReference>
<evidence type="ECO:0000313" key="5">
    <source>
        <dbReference type="EMBL" id="DAD72744.1"/>
    </source>
</evidence>
<dbReference type="NCBIfam" id="TIGR01760">
    <property type="entry name" value="tape_meas_TP901"/>
    <property type="match status" value="1"/>
</dbReference>
<accession>A0A8S5LSA3</accession>
<feature type="coiled-coil region" evidence="3">
    <location>
        <begin position="856"/>
        <end position="883"/>
    </location>
</feature>
<dbReference type="PANTHER" id="PTHR37813:SF1">
    <property type="entry name" value="FELS-2 PROPHAGE PROTEIN"/>
    <property type="match status" value="1"/>
</dbReference>
<evidence type="ECO:0000259" key="4">
    <source>
        <dbReference type="Pfam" id="PF10145"/>
    </source>
</evidence>
<proteinExistence type="predicted"/>
<evidence type="ECO:0000256" key="3">
    <source>
        <dbReference type="SAM" id="Coils"/>
    </source>
</evidence>